<dbReference type="AlphaFoldDB" id="A0A8H6MY42"/>
<proteinExistence type="predicted"/>
<comment type="caution">
    <text evidence="1">The sequence shown here is derived from an EMBL/GenBank/DDBJ whole genome shotgun (WGS) entry which is preliminary data.</text>
</comment>
<dbReference type="Proteomes" id="UP000652219">
    <property type="component" value="Unassembled WGS sequence"/>
</dbReference>
<reference evidence="1 2" key="1">
    <citation type="journal article" date="2020" name="Phytopathology">
        <title>Genome Sequence Resources of Colletotrichum truncatum, C. plurivorum, C. musicola, and C. sojae: Four Species Pathogenic to Soybean (Glycine max).</title>
        <authorList>
            <person name="Rogerio F."/>
            <person name="Boufleur T.R."/>
            <person name="Ciampi-Guillardi M."/>
            <person name="Sukno S.A."/>
            <person name="Thon M.R."/>
            <person name="Massola Junior N.S."/>
            <person name="Baroncelli R."/>
        </authorList>
    </citation>
    <scope>NUCLEOTIDE SEQUENCE [LARGE SCALE GENOMIC DNA]</scope>
    <source>
        <strain evidence="1 2">LFN0009</strain>
    </source>
</reference>
<accession>A0A8H6MY42</accession>
<dbReference type="EMBL" id="WIGN01000054">
    <property type="protein sequence ID" value="KAF6813302.1"/>
    <property type="molecule type" value="Genomic_DNA"/>
</dbReference>
<gene>
    <name evidence="1" type="ORF">CSOJ01_04646</name>
</gene>
<sequence>MANTRKLRPFTDEDPREWIRDLVYGPPIREGDEIAVLDVELTRVMLCRMHKDDFFEVLDLMENEDVDRLMRDCNNSWKPFEEALLEWTSERNELRRIRERVRRAAQIRSSGLGWEGR</sequence>
<organism evidence="1 2">
    <name type="scientific">Colletotrichum sojae</name>
    <dbReference type="NCBI Taxonomy" id="2175907"/>
    <lineage>
        <taxon>Eukaryota</taxon>
        <taxon>Fungi</taxon>
        <taxon>Dikarya</taxon>
        <taxon>Ascomycota</taxon>
        <taxon>Pezizomycotina</taxon>
        <taxon>Sordariomycetes</taxon>
        <taxon>Hypocreomycetidae</taxon>
        <taxon>Glomerellales</taxon>
        <taxon>Glomerellaceae</taxon>
        <taxon>Colletotrichum</taxon>
        <taxon>Colletotrichum orchidearum species complex</taxon>
    </lineage>
</organism>
<protein>
    <submittedName>
        <fullName evidence="1">Uncharacterized protein</fullName>
    </submittedName>
</protein>
<keyword evidence="2" id="KW-1185">Reference proteome</keyword>
<evidence type="ECO:0000313" key="1">
    <source>
        <dbReference type="EMBL" id="KAF6813302.1"/>
    </source>
</evidence>
<name>A0A8H6MY42_9PEZI</name>
<evidence type="ECO:0000313" key="2">
    <source>
        <dbReference type="Proteomes" id="UP000652219"/>
    </source>
</evidence>